<keyword evidence="2" id="KW-1185">Reference proteome</keyword>
<accession>A0ABW8QK17</accession>
<evidence type="ECO:0000313" key="2">
    <source>
        <dbReference type="Proteomes" id="UP001622968"/>
    </source>
</evidence>
<dbReference type="Proteomes" id="UP001622968">
    <property type="component" value="Unassembled WGS sequence"/>
</dbReference>
<organism evidence="1 2">
    <name type="scientific">Serratia sarumanii</name>
    <dbReference type="NCBI Taxonomy" id="3020826"/>
    <lineage>
        <taxon>Bacteria</taxon>
        <taxon>Pseudomonadati</taxon>
        <taxon>Pseudomonadota</taxon>
        <taxon>Gammaproteobacteria</taxon>
        <taxon>Enterobacterales</taxon>
        <taxon>Yersiniaceae</taxon>
        <taxon>Serratia</taxon>
    </lineage>
</organism>
<protein>
    <submittedName>
        <fullName evidence="1">Methyltransferase dimerization domain-containing protein</fullName>
    </submittedName>
</protein>
<dbReference type="Gene3D" id="1.10.10.10">
    <property type="entry name" value="Winged helix-like DNA-binding domain superfamily/Winged helix DNA-binding domain"/>
    <property type="match status" value="1"/>
</dbReference>
<proteinExistence type="predicted"/>
<dbReference type="GeneID" id="301144981"/>
<reference evidence="1 2" key="1">
    <citation type="submission" date="2024-11" db="EMBL/GenBank/DDBJ databases">
        <title>Draft genomes of five putative biosurfactant-producing Serratia sp. isolates from Laguna de Bay, Philippines.</title>
        <authorList>
            <person name="Lantican N."/>
            <person name="Barredo G.A."/>
            <person name="Rosana A."/>
            <person name="Siababa A.C."/>
            <person name="Montecillo A."/>
        </authorList>
    </citation>
    <scope>NUCLEOTIDE SEQUENCE [LARGE SCALE GENOMIC DNA]</scope>
    <source>
        <strain evidence="1 2">WS11a</strain>
    </source>
</reference>
<dbReference type="GO" id="GO:0008168">
    <property type="term" value="F:methyltransferase activity"/>
    <property type="evidence" value="ECO:0007669"/>
    <property type="project" value="UniProtKB-KW"/>
</dbReference>
<dbReference type="InterPro" id="IPR036390">
    <property type="entry name" value="WH_DNA-bd_sf"/>
</dbReference>
<keyword evidence="1" id="KW-0489">Methyltransferase</keyword>
<gene>
    <name evidence="1" type="ORF">ACJBEI_11375</name>
</gene>
<dbReference type="SUPFAM" id="SSF46785">
    <property type="entry name" value="Winged helix' DNA-binding domain"/>
    <property type="match status" value="1"/>
</dbReference>
<sequence length="96" mass="11007">MNLYLYPAVLIAHRLGIFEFIALPPRNLTDICAQANVERRPAETLIMALLALKLIARDGETFHLTPEAEPFLLKKPHYFGYFWNLISSLWPPRDAA</sequence>
<comment type="caution">
    <text evidence="1">The sequence shown here is derived from an EMBL/GenBank/DDBJ whole genome shotgun (WGS) entry which is preliminary data.</text>
</comment>
<dbReference type="RefSeq" id="WP_060418503.1">
    <property type="nucleotide sequence ID" value="NZ_CP124750.1"/>
</dbReference>
<dbReference type="EMBL" id="JBJHGH010000001">
    <property type="protein sequence ID" value="MFK8975817.1"/>
    <property type="molecule type" value="Genomic_DNA"/>
</dbReference>
<name>A0ABW8QK17_9GAMM</name>
<evidence type="ECO:0000313" key="1">
    <source>
        <dbReference type="EMBL" id="MFK8975817.1"/>
    </source>
</evidence>
<dbReference type="InterPro" id="IPR036388">
    <property type="entry name" value="WH-like_DNA-bd_sf"/>
</dbReference>
<dbReference type="GO" id="GO:0032259">
    <property type="term" value="P:methylation"/>
    <property type="evidence" value="ECO:0007669"/>
    <property type="project" value="UniProtKB-KW"/>
</dbReference>
<keyword evidence="1" id="KW-0808">Transferase</keyword>